<evidence type="ECO:0000256" key="1">
    <source>
        <dbReference type="SAM" id="MobiDB-lite"/>
    </source>
</evidence>
<name>K0S7W1_THAOC</name>
<feature type="non-terminal residue" evidence="2">
    <location>
        <position position="116"/>
    </location>
</feature>
<accession>K0S7W1</accession>
<evidence type="ECO:0000313" key="2">
    <source>
        <dbReference type="EMBL" id="EJK56991.1"/>
    </source>
</evidence>
<gene>
    <name evidence="2" type="ORF">THAOC_23014</name>
</gene>
<dbReference type="AlphaFoldDB" id="K0S7W1"/>
<proteinExistence type="predicted"/>
<dbReference type="Proteomes" id="UP000266841">
    <property type="component" value="Unassembled WGS sequence"/>
</dbReference>
<protein>
    <submittedName>
        <fullName evidence="2">Uncharacterized protein</fullName>
    </submittedName>
</protein>
<sequence>MLDRPWSGPNWSRNGAVRSGITASFHVARRHGRDEEPPEDGHAEVGDDAGSESEEATIIPSQPSQSPTKSTGGISVGSASDDGTEDPTAPSTERWLAEDLGFVRAPTYEETLKEIQ</sequence>
<keyword evidence="3" id="KW-1185">Reference proteome</keyword>
<dbReference type="EMBL" id="AGNL01029905">
    <property type="protein sequence ID" value="EJK56991.1"/>
    <property type="molecule type" value="Genomic_DNA"/>
</dbReference>
<feature type="region of interest" description="Disordered" evidence="1">
    <location>
        <begin position="1"/>
        <end position="98"/>
    </location>
</feature>
<evidence type="ECO:0000313" key="3">
    <source>
        <dbReference type="Proteomes" id="UP000266841"/>
    </source>
</evidence>
<reference evidence="2 3" key="1">
    <citation type="journal article" date="2012" name="Genome Biol.">
        <title>Genome and low-iron response of an oceanic diatom adapted to chronic iron limitation.</title>
        <authorList>
            <person name="Lommer M."/>
            <person name="Specht M."/>
            <person name="Roy A.S."/>
            <person name="Kraemer L."/>
            <person name="Andreson R."/>
            <person name="Gutowska M.A."/>
            <person name="Wolf J."/>
            <person name="Bergner S.V."/>
            <person name="Schilhabel M.B."/>
            <person name="Klostermeier U.C."/>
            <person name="Beiko R.G."/>
            <person name="Rosenstiel P."/>
            <person name="Hippler M."/>
            <person name="Laroche J."/>
        </authorList>
    </citation>
    <scope>NUCLEOTIDE SEQUENCE [LARGE SCALE GENOMIC DNA]</scope>
    <source>
        <strain evidence="2 3">CCMP1005</strain>
    </source>
</reference>
<feature type="compositionally biased region" description="Basic and acidic residues" evidence="1">
    <location>
        <begin position="32"/>
        <end position="45"/>
    </location>
</feature>
<comment type="caution">
    <text evidence="2">The sequence shown here is derived from an EMBL/GenBank/DDBJ whole genome shotgun (WGS) entry which is preliminary data.</text>
</comment>
<feature type="compositionally biased region" description="Low complexity" evidence="1">
    <location>
        <begin position="57"/>
        <end position="68"/>
    </location>
</feature>
<organism evidence="2 3">
    <name type="scientific">Thalassiosira oceanica</name>
    <name type="common">Marine diatom</name>
    <dbReference type="NCBI Taxonomy" id="159749"/>
    <lineage>
        <taxon>Eukaryota</taxon>
        <taxon>Sar</taxon>
        <taxon>Stramenopiles</taxon>
        <taxon>Ochrophyta</taxon>
        <taxon>Bacillariophyta</taxon>
        <taxon>Coscinodiscophyceae</taxon>
        <taxon>Thalassiosirophycidae</taxon>
        <taxon>Thalassiosirales</taxon>
        <taxon>Thalassiosiraceae</taxon>
        <taxon>Thalassiosira</taxon>
    </lineage>
</organism>
<feature type="compositionally biased region" description="Acidic residues" evidence="1">
    <location>
        <begin position="46"/>
        <end position="55"/>
    </location>
</feature>